<comment type="function">
    <text evidence="3">Allows the formation of correctly charged Asn-tRNA(Asn) or Gln-tRNA(Gln) through the transamidation of misacylated Asp-tRNA(Asn) or Glu-tRNA(Gln) in organisms which lack either or both of asparaginyl-tRNA or glutaminyl-tRNA synthetases. The reaction takes place in the presence of glutamine and ATP through an activated phospho-Asp-tRNA(Asn) or phospho-Glu-tRNA(Gln).</text>
</comment>
<comment type="catalytic activity">
    <reaction evidence="5">
        <text>L-glutamyl-tRNA(Gln) + L-glutamine + ATP + H2O = L-glutaminyl-tRNA(Gln) + L-glutamate + ADP + phosphate + H(+)</text>
        <dbReference type="Rhea" id="RHEA:17521"/>
        <dbReference type="Rhea" id="RHEA-COMP:9681"/>
        <dbReference type="Rhea" id="RHEA-COMP:9684"/>
        <dbReference type="ChEBI" id="CHEBI:15377"/>
        <dbReference type="ChEBI" id="CHEBI:15378"/>
        <dbReference type="ChEBI" id="CHEBI:29985"/>
        <dbReference type="ChEBI" id="CHEBI:30616"/>
        <dbReference type="ChEBI" id="CHEBI:43474"/>
        <dbReference type="ChEBI" id="CHEBI:58359"/>
        <dbReference type="ChEBI" id="CHEBI:78520"/>
        <dbReference type="ChEBI" id="CHEBI:78521"/>
        <dbReference type="ChEBI" id="CHEBI:456216"/>
    </reaction>
</comment>
<dbReference type="SUPFAM" id="SSF141000">
    <property type="entry name" value="Glu-tRNAGln amidotransferase C subunit"/>
    <property type="match status" value="1"/>
</dbReference>
<dbReference type="STRING" id="1514105.AOC36_01130"/>
<protein>
    <recommendedName>
        <fullName evidence="8">Aspartyl/glutamyl-tRNA(Asn/Gln) amidotransferase subunit C</fullName>
    </recommendedName>
</protein>
<comment type="subunit">
    <text evidence="2">Heterotrimer of A, B and C subunits.</text>
</comment>
<evidence type="ECO:0000256" key="1">
    <source>
        <dbReference type="ARBA" id="ARBA00010757"/>
    </source>
</evidence>
<comment type="similarity">
    <text evidence="1">Belongs to the GatC family.</text>
</comment>
<dbReference type="Proteomes" id="UP000063781">
    <property type="component" value="Chromosome"/>
</dbReference>
<proteinExistence type="inferred from homology"/>
<comment type="catalytic activity">
    <reaction evidence="4">
        <text>L-aspartyl-tRNA(Asn) + L-glutamine + ATP + H2O = L-asparaginyl-tRNA(Asn) + L-glutamate + ADP + phosphate + 2 H(+)</text>
        <dbReference type="Rhea" id="RHEA:14513"/>
        <dbReference type="Rhea" id="RHEA-COMP:9674"/>
        <dbReference type="Rhea" id="RHEA-COMP:9677"/>
        <dbReference type="ChEBI" id="CHEBI:15377"/>
        <dbReference type="ChEBI" id="CHEBI:15378"/>
        <dbReference type="ChEBI" id="CHEBI:29985"/>
        <dbReference type="ChEBI" id="CHEBI:30616"/>
        <dbReference type="ChEBI" id="CHEBI:43474"/>
        <dbReference type="ChEBI" id="CHEBI:58359"/>
        <dbReference type="ChEBI" id="CHEBI:78515"/>
        <dbReference type="ChEBI" id="CHEBI:78516"/>
        <dbReference type="ChEBI" id="CHEBI:456216"/>
    </reaction>
</comment>
<evidence type="ECO:0000256" key="4">
    <source>
        <dbReference type="ARBA" id="ARBA00047380"/>
    </source>
</evidence>
<dbReference type="OrthoDB" id="9813938at2"/>
<dbReference type="RefSeq" id="WP_067630228.1">
    <property type="nucleotide sequence ID" value="NZ_CP013213.1"/>
</dbReference>
<dbReference type="GO" id="GO:0006450">
    <property type="term" value="P:regulation of translational fidelity"/>
    <property type="evidence" value="ECO:0007669"/>
    <property type="project" value="InterPro"/>
</dbReference>
<dbReference type="InterPro" id="IPR036113">
    <property type="entry name" value="Asp/Glu-ADT_sf_sub_c"/>
</dbReference>
<dbReference type="AlphaFoldDB" id="A0A0X8GYA1"/>
<evidence type="ECO:0008006" key="8">
    <source>
        <dbReference type="Google" id="ProtNLM"/>
    </source>
</evidence>
<dbReference type="InterPro" id="IPR003837">
    <property type="entry name" value="GatC"/>
</dbReference>
<dbReference type="KEGG" id="erl:AOC36_01130"/>
<accession>A0A0X8GYA1</accession>
<evidence type="ECO:0000256" key="3">
    <source>
        <dbReference type="ARBA" id="ARBA00024799"/>
    </source>
</evidence>
<keyword evidence="7" id="KW-1185">Reference proteome</keyword>
<dbReference type="EMBL" id="CP013213">
    <property type="protein sequence ID" value="AMC92645.1"/>
    <property type="molecule type" value="Genomic_DNA"/>
</dbReference>
<organism evidence="6 7">
    <name type="scientific">Erysipelothrix larvae</name>
    <dbReference type="NCBI Taxonomy" id="1514105"/>
    <lineage>
        <taxon>Bacteria</taxon>
        <taxon>Bacillati</taxon>
        <taxon>Bacillota</taxon>
        <taxon>Erysipelotrichia</taxon>
        <taxon>Erysipelotrichales</taxon>
        <taxon>Erysipelotrichaceae</taxon>
        <taxon>Erysipelothrix</taxon>
    </lineage>
</organism>
<name>A0A0X8GYA1_9FIRM</name>
<sequence>MKRFTNEQIDSLCEDLMLTISDEERAFILKESEIFMAQLEAIQDVDTDNVAMMSYPFEVETNWLREDVVTHVLSQEVMFENAPKTQGDYIEIVKVIEK</sequence>
<gene>
    <name evidence="6" type="ORF">AOC36_01130</name>
</gene>
<reference evidence="6 7" key="1">
    <citation type="submission" date="2015-10" db="EMBL/GenBank/DDBJ databases">
        <title>Erysipelothrix larvae sp. LV19 isolated from the larval gut of the rhinoceros beetle, Trypoxylus dichotomus.</title>
        <authorList>
            <person name="Lim S."/>
            <person name="Kim B.-C."/>
        </authorList>
    </citation>
    <scope>NUCLEOTIDE SEQUENCE [LARGE SCALE GENOMIC DNA]</scope>
    <source>
        <strain evidence="6 7">LV19</strain>
    </source>
</reference>
<evidence type="ECO:0000313" key="7">
    <source>
        <dbReference type="Proteomes" id="UP000063781"/>
    </source>
</evidence>
<evidence type="ECO:0000256" key="2">
    <source>
        <dbReference type="ARBA" id="ARBA00011123"/>
    </source>
</evidence>
<dbReference type="NCBIfam" id="TIGR00135">
    <property type="entry name" value="gatC"/>
    <property type="match status" value="1"/>
</dbReference>
<evidence type="ECO:0000256" key="5">
    <source>
        <dbReference type="ARBA" id="ARBA00047913"/>
    </source>
</evidence>
<dbReference type="Pfam" id="PF02686">
    <property type="entry name" value="GatC"/>
    <property type="match status" value="1"/>
</dbReference>
<evidence type="ECO:0000313" key="6">
    <source>
        <dbReference type="EMBL" id="AMC92645.1"/>
    </source>
</evidence>